<dbReference type="EMBL" id="CM042034">
    <property type="protein sequence ID" value="KAI3761294.1"/>
    <property type="molecule type" value="Genomic_DNA"/>
</dbReference>
<protein>
    <submittedName>
        <fullName evidence="1">Uncharacterized protein</fullName>
    </submittedName>
</protein>
<keyword evidence="2" id="KW-1185">Reference proteome</keyword>
<sequence length="249" mass="27342">MADDTRLKGLDDGLKAMQENQTRLRRDVDAIFTSMDEQKTLLKEVLARFSSNPAKAPMFERSYSADGDYSGSSRDTDGVSIPLQEISSATNDFAKGNKIGSGGYGLAKISDFGLSKLVFTNSTDSVIFIAACGTAGNDRPTMSLVVKAIEKALDYQQASTSSNGYLYDVYISFIFETEYIADYLGDALKIEGLSTFKENMKGYGYNSLVPRLEAINQSRSNPSTWPSTLKTLIDLRVIPPEELLQKLNV</sequence>
<gene>
    <name evidence="1" type="ORF">L1987_51706</name>
</gene>
<organism evidence="1 2">
    <name type="scientific">Smallanthus sonchifolius</name>
    <dbReference type="NCBI Taxonomy" id="185202"/>
    <lineage>
        <taxon>Eukaryota</taxon>
        <taxon>Viridiplantae</taxon>
        <taxon>Streptophyta</taxon>
        <taxon>Embryophyta</taxon>
        <taxon>Tracheophyta</taxon>
        <taxon>Spermatophyta</taxon>
        <taxon>Magnoliopsida</taxon>
        <taxon>eudicotyledons</taxon>
        <taxon>Gunneridae</taxon>
        <taxon>Pentapetalae</taxon>
        <taxon>asterids</taxon>
        <taxon>campanulids</taxon>
        <taxon>Asterales</taxon>
        <taxon>Asteraceae</taxon>
        <taxon>Asteroideae</taxon>
        <taxon>Heliantheae alliance</taxon>
        <taxon>Millerieae</taxon>
        <taxon>Smallanthus</taxon>
    </lineage>
</organism>
<accession>A0ACB9EQR6</accession>
<evidence type="ECO:0000313" key="1">
    <source>
        <dbReference type="EMBL" id="KAI3761294.1"/>
    </source>
</evidence>
<evidence type="ECO:0000313" key="2">
    <source>
        <dbReference type="Proteomes" id="UP001056120"/>
    </source>
</evidence>
<reference evidence="1 2" key="2">
    <citation type="journal article" date="2022" name="Mol. Ecol. Resour.">
        <title>The genomes of chicory, endive, great burdock and yacon provide insights into Asteraceae paleo-polyploidization history and plant inulin production.</title>
        <authorList>
            <person name="Fan W."/>
            <person name="Wang S."/>
            <person name="Wang H."/>
            <person name="Wang A."/>
            <person name="Jiang F."/>
            <person name="Liu H."/>
            <person name="Zhao H."/>
            <person name="Xu D."/>
            <person name="Zhang Y."/>
        </authorList>
    </citation>
    <scope>NUCLEOTIDE SEQUENCE [LARGE SCALE GENOMIC DNA]</scope>
    <source>
        <strain evidence="2">cv. Yunnan</strain>
        <tissue evidence="1">Leaves</tissue>
    </source>
</reference>
<dbReference type="Proteomes" id="UP001056120">
    <property type="component" value="Linkage Group LG17"/>
</dbReference>
<reference evidence="2" key="1">
    <citation type="journal article" date="2022" name="Mol. Ecol. Resour.">
        <title>The genomes of chicory, endive, great burdock and yacon provide insights into Asteraceae palaeo-polyploidization history and plant inulin production.</title>
        <authorList>
            <person name="Fan W."/>
            <person name="Wang S."/>
            <person name="Wang H."/>
            <person name="Wang A."/>
            <person name="Jiang F."/>
            <person name="Liu H."/>
            <person name="Zhao H."/>
            <person name="Xu D."/>
            <person name="Zhang Y."/>
        </authorList>
    </citation>
    <scope>NUCLEOTIDE SEQUENCE [LARGE SCALE GENOMIC DNA]</scope>
    <source>
        <strain evidence="2">cv. Yunnan</strain>
    </source>
</reference>
<proteinExistence type="predicted"/>
<name>A0ACB9EQR6_9ASTR</name>
<comment type="caution">
    <text evidence="1">The sequence shown here is derived from an EMBL/GenBank/DDBJ whole genome shotgun (WGS) entry which is preliminary data.</text>
</comment>